<reference evidence="3 4" key="1">
    <citation type="submission" date="2019-11" db="EMBL/GenBank/DDBJ databases">
        <title>Whole genome sequence of Oryza granulata.</title>
        <authorList>
            <person name="Li W."/>
        </authorList>
    </citation>
    <scope>NUCLEOTIDE SEQUENCE [LARGE SCALE GENOMIC DNA]</scope>
    <source>
        <strain evidence="4">cv. Menghai</strain>
        <tissue evidence="3">Leaf</tissue>
    </source>
</reference>
<dbReference type="Proteomes" id="UP000479710">
    <property type="component" value="Unassembled WGS sequence"/>
</dbReference>
<comment type="caution">
    <text evidence="3">The sequence shown here is derived from an EMBL/GenBank/DDBJ whole genome shotgun (WGS) entry which is preliminary data.</text>
</comment>
<dbReference type="OrthoDB" id="1111193at2759"/>
<gene>
    <name evidence="3" type="ORF">E2562_033896</name>
</gene>
<feature type="domain" description="Malectin-like" evidence="2">
    <location>
        <begin position="24"/>
        <end position="118"/>
    </location>
</feature>
<evidence type="ECO:0000256" key="1">
    <source>
        <dbReference type="ARBA" id="ARBA00004167"/>
    </source>
</evidence>
<evidence type="ECO:0000259" key="2">
    <source>
        <dbReference type="Pfam" id="PF12819"/>
    </source>
</evidence>
<dbReference type="Pfam" id="PF12819">
    <property type="entry name" value="Malectin_like"/>
    <property type="match status" value="1"/>
</dbReference>
<protein>
    <recommendedName>
        <fullName evidence="2">Malectin-like domain-containing protein</fullName>
    </recommendedName>
</protein>
<dbReference type="PANTHER" id="PTHR45631:SF68">
    <property type="entry name" value="REPEAT FAMILY PROTEIN, PUTATIVE, EXPRESSED-RELATED"/>
    <property type="match status" value="1"/>
</dbReference>
<feature type="non-terminal residue" evidence="3">
    <location>
        <position position="123"/>
    </location>
</feature>
<keyword evidence="4" id="KW-1185">Reference proteome</keyword>
<dbReference type="EMBL" id="SPHZ02000012">
    <property type="protein sequence ID" value="KAF0889921.1"/>
    <property type="molecule type" value="Genomic_DNA"/>
</dbReference>
<dbReference type="PANTHER" id="PTHR45631">
    <property type="entry name" value="OS07G0107800 PROTEIN-RELATED"/>
    <property type="match status" value="1"/>
</dbReference>
<accession>A0A6G1BQ81</accession>
<evidence type="ECO:0000313" key="4">
    <source>
        <dbReference type="Proteomes" id="UP000479710"/>
    </source>
</evidence>
<dbReference type="GO" id="GO:0016020">
    <property type="term" value="C:membrane"/>
    <property type="evidence" value="ECO:0007669"/>
    <property type="project" value="UniProtKB-SubCell"/>
</dbReference>
<evidence type="ECO:0000313" key="3">
    <source>
        <dbReference type="EMBL" id="KAF0889921.1"/>
    </source>
</evidence>
<comment type="subcellular location">
    <subcellularLocation>
        <location evidence="1">Membrane</location>
        <topology evidence="1">Single-pass membrane protein</topology>
    </subcellularLocation>
</comment>
<dbReference type="AlphaFoldDB" id="A0A6G1BQ81"/>
<name>A0A6G1BQ81_9ORYZ</name>
<sequence>MVISQMALGSSGLLMPSMCMVGQTVNLSVQNDLQKQFSTVRYFLVDDRKYCYTMDARDRTCYLVRANTCYLVRASFLYGNFDNSKVYPKFDLSFGATPWTTVVIYDTTIPVVEEAIILASAPT</sequence>
<dbReference type="InterPro" id="IPR024788">
    <property type="entry name" value="Malectin-like_Carb-bd_dom"/>
</dbReference>
<proteinExistence type="predicted"/>
<organism evidence="3 4">
    <name type="scientific">Oryza meyeriana var. granulata</name>
    <dbReference type="NCBI Taxonomy" id="110450"/>
    <lineage>
        <taxon>Eukaryota</taxon>
        <taxon>Viridiplantae</taxon>
        <taxon>Streptophyta</taxon>
        <taxon>Embryophyta</taxon>
        <taxon>Tracheophyta</taxon>
        <taxon>Spermatophyta</taxon>
        <taxon>Magnoliopsida</taxon>
        <taxon>Liliopsida</taxon>
        <taxon>Poales</taxon>
        <taxon>Poaceae</taxon>
        <taxon>BOP clade</taxon>
        <taxon>Oryzoideae</taxon>
        <taxon>Oryzeae</taxon>
        <taxon>Oryzinae</taxon>
        <taxon>Oryza</taxon>
        <taxon>Oryza meyeriana</taxon>
    </lineage>
</organism>